<reference evidence="2" key="1">
    <citation type="submission" date="2021-03" db="EMBL/GenBank/DDBJ databases">
        <title>Comparative genomics and phylogenomic investigation of the class Geoglossomycetes provide insights into ecological specialization and systematics.</title>
        <authorList>
            <person name="Melie T."/>
            <person name="Pirro S."/>
            <person name="Miller A.N."/>
            <person name="Quandt A."/>
        </authorList>
    </citation>
    <scope>NUCLEOTIDE SEQUENCE</scope>
    <source>
        <strain evidence="2">CAQ_001_2017</strain>
    </source>
</reference>
<dbReference type="AlphaFoldDB" id="A0A9P8IAX9"/>
<dbReference type="InterPro" id="IPR038765">
    <property type="entry name" value="Papain-like_cys_pep_sf"/>
</dbReference>
<comment type="caution">
    <text evidence="2">The sequence shown here is derived from an EMBL/GenBank/DDBJ whole genome shotgun (WGS) entry which is preliminary data.</text>
</comment>
<feature type="domain" description="USP" evidence="1">
    <location>
        <begin position="1"/>
        <end position="146"/>
    </location>
</feature>
<feature type="non-terminal residue" evidence="2">
    <location>
        <position position="1"/>
    </location>
</feature>
<dbReference type="EMBL" id="JAGHQM010003703">
    <property type="protein sequence ID" value="KAH0542074.1"/>
    <property type="molecule type" value="Genomic_DNA"/>
</dbReference>
<dbReference type="Proteomes" id="UP000750711">
    <property type="component" value="Unassembled WGS sequence"/>
</dbReference>
<dbReference type="SUPFAM" id="SSF54001">
    <property type="entry name" value="Cysteine proteinases"/>
    <property type="match status" value="1"/>
</dbReference>
<evidence type="ECO:0000313" key="3">
    <source>
        <dbReference type="Proteomes" id="UP000750711"/>
    </source>
</evidence>
<gene>
    <name evidence="2" type="ORF">GP486_008669</name>
</gene>
<dbReference type="Pfam" id="PF00443">
    <property type="entry name" value="UCH"/>
    <property type="match status" value="1"/>
</dbReference>
<dbReference type="PANTHER" id="PTHR24006">
    <property type="entry name" value="UBIQUITIN CARBOXYL-TERMINAL HYDROLASE"/>
    <property type="match status" value="1"/>
</dbReference>
<dbReference type="PROSITE" id="PS50235">
    <property type="entry name" value="USP_3"/>
    <property type="match status" value="1"/>
</dbReference>
<dbReference type="InterPro" id="IPR001394">
    <property type="entry name" value="Peptidase_C19_UCH"/>
</dbReference>
<keyword evidence="3" id="KW-1185">Reference proteome</keyword>
<name>A0A9P8IAX9_9PEZI</name>
<evidence type="ECO:0000313" key="2">
    <source>
        <dbReference type="EMBL" id="KAH0542074.1"/>
    </source>
</evidence>
<dbReference type="GO" id="GO:0005829">
    <property type="term" value="C:cytosol"/>
    <property type="evidence" value="ECO:0007669"/>
    <property type="project" value="TreeGrafter"/>
</dbReference>
<accession>A0A9P8IAX9</accession>
<dbReference type="GO" id="GO:0004843">
    <property type="term" value="F:cysteine-type deubiquitinase activity"/>
    <property type="evidence" value="ECO:0007669"/>
    <property type="project" value="InterPro"/>
</dbReference>
<dbReference type="GO" id="GO:0016579">
    <property type="term" value="P:protein deubiquitination"/>
    <property type="evidence" value="ECO:0007669"/>
    <property type="project" value="InterPro"/>
</dbReference>
<sequence length="190" mass="22069">KRKEEKKAGRALLSRLPKVLQIELQRQKFDMATRRWTKMVDEIKIDESVTLKPWVEEQEQEQEVSSDYTLYGFIVHNEGLESSLYYPVLRPGGPGTKWFTYLDEKEDSKVICLTRKQAIELHQGVPSGKNAEGTEPVAYILMYIRNDVVGKILRGIPEVGDPASWIRKFTCCFKLAIWRAKFFLASNFFF</sequence>
<organism evidence="2 3">
    <name type="scientific">Trichoglossum hirsutum</name>
    <dbReference type="NCBI Taxonomy" id="265104"/>
    <lineage>
        <taxon>Eukaryota</taxon>
        <taxon>Fungi</taxon>
        <taxon>Dikarya</taxon>
        <taxon>Ascomycota</taxon>
        <taxon>Pezizomycotina</taxon>
        <taxon>Geoglossomycetes</taxon>
        <taxon>Geoglossales</taxon>
        <taxon>Geoglossaceae</taxon>
        <taxon>Trichoglossum</taxon>
    </lineage>
</organism>
<evidence type="ECO:0000259" key="1">
    <source>
        <dbReference type="PROSITE" id="PS50235"/>
    </source>
</evidence>
<dbReference type="InterPro" id="IPR050164">
    <property type="entry name" value="Peptidase_C19"/>
</dbReference>
<dbReference type="GO" id="GO:0005634">
    <property type="term" value="C:nucleus"/>
    <property type="evidence" value="ECO:0007669"/>
    <property type="project" value="TreeGrafter"/>
</dbReference>
<dbReference type="InterPro" id="IPR028889">
    <property type="entry name" value="USP"/>
</dbReference>
<proteinExistence type="predicted"/>
<protein>
    <recommendedName>
        <fullName evidence="1">USP domain-containing protein</fullName>
    </recommendedName>
</protein>
<dbReference type="Gene3D" id="3.90.70.10">
    <property type="entry name" value="Cysteine proteinases"/>
    <property type="match status" value="1"/>
</dbReference>